<name>A0A0S4L7Z9_9BACT</name>
<gene>
    <name evidence="1" type="ORF">COMA2_10413</name>
</gene>
<dbReference type="EMBL" id="CZPZ01000001">
    <property type="protein sequence ID" value="CUS32011.1"/>
    <property type="molecule type" value="Genomic_DNA"/>
</dbReference>
<evidence type="ECO:0000313" key="2">
    <source>
        <dbReference type="Proteomes" id="UP000198736"/>
    </source>
</evidence>
<accession>A0A0S4L7Z9</accession>
<protein>
    <submittedName>
        <fullName evidence="1">Uncharacterized protein</fullName>
    </submittedName>
</protein>
<reference evidence="2" key="1">
    <citation type="submission" date="2015-10" db="EMBL/GenBank/DDBJ databases">
        <authorList>
            <person name="Luecker S."/>
            <person name="Luecker S."/>
        </authorList>
    </citation>
    <scope>NUCLEOTIDE SEQUENCE [LARGE SCALE GENOMIC DNA]</scope>
</reference>
<keyword evidence="2" id="KW-1185">Reference proteome</keyword>
<proteinExistence type="predicted"/>
<organism evidence="1 2">
    <name type="scientific">Candidatus Nitrospira nitrificans</name>
    <dbReference type="NCBI Taxonomy" id="1742973"/>
    <lineage>
        <taxon>Bacteria</taxon>
        <taxon>Pseudomonadati</taxon>
        <taxon>Nitrospirota</taxon>
        <taxon>Nitrospiria</taxon>
        <taxon>Nitrospirales</taxon>
        <taxon>Nitrospiraceae</taxon>
        <taxon>Nitrospira</taxon>
    </lineage>
</organism>
<dbReference type="Proteomes" id="UP000198736">
    <property type="component" value="Unassembled WGS sequence"/>
</dbReference>
<evidence type="ECO:0000313" key="1">
    <source>
        <dbReference type="EMBL" id="CUS32011.1"/>
    </source>
</evidence>
<dbReference type="AlphaFoldDB" id="A0A0S4L7Z9"/>
<sequence>MKKRYSRCNQWFLGAFSFKFKIAHQTMIPDPFLLPYTDHEELALSQSPRKRLLLTSAT</sequence>